<sequence>MVTFQALAVKSPTPVTSQNPPAMDQTKIHQCVETLSLKGCEEVTKIIAALEQGEPVADTLELTVEERLATLDELRSIMAVYQARK</sequence>
<reference evidence="2" key="1">
    <citation type="submission" date="2020-03" db="EMBL/GenBank/DDBJ databases">
        <title>Complete genome sequence of sulfur-oxidizing bacterium skT11.</title>
        <authorList>
            <person name="Kanda M."/>
            <person name="Kojima H."/>
            <person name="Fukui M."/>
        </authorList>
    </citation>
    <scope>NUCLEOTIDE SEQUENCE [LARGE SCALE GENOMIC DNA]</scope>
    <source>
        <strain evidence="2">skT11</strain>
    </source>
</reference>
<dbReference type="Proteomes" id="UP000502260">
    <property type="component" value="Chromosome"/>
</dbReference>
<accession>A0A6F8V7V9</accession>
<dbReference type="AlphaFoldDB" id="A0A6F8V7V9"/>
<proteinExistence type="predicted"/>
<name>A0A6F8V7V9_9PROT</name>
<dbReference type="EMBL" id="AP022853">
    <property type="protein sequence ID" value="BCB25778.1"/>
    <property type="molecule type" value="Genomic_DNA"/>
</dbReference>
<gene>
    <name evidence="1" type="ORF">SKTS_06640</name>
</gene>
<organism evidence="1 2">
    <name type="scientific">Sulfurimicrobium lacus</name>
    <dbReference type="NCBI Taxonomy" id="2715678"/>
    <lineage>
        <taxon>Bacteria</taxon>
        <taxon>Pseudomonadati</taxon>
        <taxon>Pseudomonadota</taxon>
        <taxon>Betaproteobacteria</taxon>
        <taxon>Nitrosomonadales</taxon>
        <taxon>Sulfuricellaceae</taxon>
        <taxon>Sulfurimicrobium</taxon>
    </lineage>
</organism>
<dbReference type="KEGG" id="slac:SKTS_06640"/>
<evidence type="ECO:0000313" key="1">
    <source>
        <dbReference type="EMBL" id="BCB25778.1"/>
    </source>
</evidence>
<protein>
    <submittedName>
        <fullName evidence="1">Uncharacterized protein</fullName>
    </submittedName>
</protein>
<keyword evidence="2" id="KW-1185">Reference proteome</keyword>
<evidence type="ECO:0000313" key="2">
    <source>
        <dbReference type="Proteomes" id="UP000502260"/>
    </source>
</evidence>